<gene>
    <name evidence="6" type="ORF">chiPu_0008563</name>
</gene>
<dbReference type="InterPro" id="IPR006628">
    <property type="entry name" value="PUR-bd_fam"/>
</dbReference>
<evidence type="ECO:0000313" key="6">
    <source>
        <dbReference type="EMBL" id="GCC30117.1"/>
    </source>
</evidence>
<dbReference type="STRING" id="137246.A0A401SI85"/>
<evidence type="ECO:0000256" key="2">
    <source>
        <dbReference type="ARBA" id="ARBA00009251"/>
    </source>
</evidence>
<feature type="region of interest" description="Disordered" evidence="5">
    <location>
        <begin position="186"/>
        <end position="239"/>
    </location>
</feature>
<protein>
    <submittedName>
        <fullName evidence="6">Uncharacterized protein</fullName>
    </submittedName>
</protein>
<dbReference type="PANTHER" id="PTHR12611:SF0">
    <property type="entry name" value="PURINE-RICH BINDING PROTEIN-ALPHA, ISOFORM B"/>
    <property type="match status" value="1"/>
</dbReference>
<dbReference type="GO" id="GO:0032422">
    <property type="term" value="F:purine-rich negative regulatory element binding"/>
    <property type="evidence" value="ECO:0007669"/>
    <property type="project" value="InterPro"/>
</dbReference>
<dbReference type="GO" id="GO:0000981">
    <property type="term" value="F:DNA-binding transcription factor activity, RNA polymerase II-specific"/>
    <property type="evidence" value="ECO:0007669"/>
    <property type="project" value="TreeGrafter"/>
</dbReference>
<feature type="region of interest" description="Disordered" evidence="5">
    <location>
        <begin position="81"/>
        <end position="113"/>
    </location>
</feature>
<keyword evidence="7" id="KW-1185">Reference proteome</keyword>
<evidence type="ECO:0000256" key="3">
    <source>
        <dbReference type="ARBA" id="ARBA00023125"/>
    </source>
</evidence>
<accession>A0A401SI85</accession>
<dbReference type="GO" id="GO:0000977">
    <property type="term" value="F:RNA polymerase II transcription regulatory region sequence-specific DNA binding"/>
    <property type="evidence" value="ECO:0007669"/>
    <property type="project" value="InterPro"/>
</dbReference>
<evidence type="ECO:0000256" key="1">
    <source>
        <dbReference type="ARBA" id="ARBA00004123"/>
    </source>
</evidence>
<dbReference type="Pfam" id="PF04845">
    <property type="entry name" value="PurA"/>
    <property type="match status" value="1"/>
</dbReference>
<evidence type="ECO:0000313" key="7">
    <source>
        <dbReference type="Proteomes" id="UP000287033"/>
    </source>
</evidence>
<dbReference type="Gene3D" id="3.10.450.700">
    <property type="match status" value="1"/>
</dbReference>
<comment type="caution">
    <text evidence="6">The sequence shown here is derived from an EMBL/GenBank/DDBJ whole genome shotgun (WGS) entry which is preliminary data.</text>
</comment>
<feature type="compositionally biased region" description="Acidic residues" evidence="5">
    <location>
        <begin position="82"/>
        <end position="91"/>
    </location>
</feature>
<keyword evidence="4" id="KW-0539">Nucleus</keyword>
<evidence type="ECO:0000256" key="5">
    <source>
        <dbReference type="SAM" id="MobiDB-lite"/>
    </source>
</evidence>
<comment type="similarity">
    <text evidence="2">Belongs to the PUR DNA-binding protein family.</text>
</comment>
<feature type="compositionally biased region" description="Basic and acidic residues" evidence="5">
    <location>
        <begin position="92"/>
        <end position="101"/>
    </location>
</feature>
<dbReference type="OrthoDB" id="9947969at2759"/>
<dbReference type="AlphaFoldDB" id="A0A401SI85"/>
<evidence type="ECO:0000256" key="4">
    <source>
        <dbReference type="ARBA" id="ARBA00023242"/>
    </source>
</evidence>
<dbReference type="GO" id="GO:0005634">
    <property type="term" value="C:nucleus"/>
    <property type="evidence" value="ECO:0007669"/>
    <property type="project" value="UniProtKB-SubCell"/>
</dbReference>
<organism evidence="6 7">
    <name type="scientific">Chiloscyllium punctatum</name>
    <name type="common">Brownbanded bambooshark</name>
    <name type="synonym">Hemiscyllium punctatum</name>
    <dbReference type="NCBI Taxonomy" id="137246"/>
    <lineage>
        <taxon>Eukaryota</taxon>
        <taxon>Metazoa</taxon>
        <taxon>Chordata</taxon>
        <taxon>Craniata</taxon>
        <taxon>Vertebrata</taxon>
        <taxon>Chondrichthyes</taxon>
        <taxon>Elasmobranchii</taxon>
        <taxon>Galeomorphii</taxon>
        <taxon>Galeoidea</taxon>
        <taxon>Orectolobiformes</taxon>
        <taxon>Hemiscylliidae</taxon>
        <taxon>Chiloscyllium</taxon>
    </lineage>
</organism>
<proteinExistence type="inferred from homology"/>
<reference evidence="6 7" key="1">
    <citation type="journal article" date="2018" name="Nat. Ecol. Evol.">
        <title>Shark genomes provide insights into elasmobranch evolution and the origin of vertebrates.</title>
        <authorList>
            <person name="Hara Y"/>
            <person name="Yamaguchi K"/>
            <person name="Onimaru K"/>
            <person name="Kadota M"/>
            <person name="Koyanagi M"/>
            <person name="Keeley SD"/>
            <person name="Tatsumi K"/>
            <person name="Tanaka K"/>
            <person name="Motone F"/>
            <person name="Kageyama Y"/>
            <person name="Nozu R"/>
            <person name="Adachi N"/>
            <person name="Nishimura O"/>
            <person name="Nakagawa R"/>
            <person name="Tanegashima C"/>
            <person name="Kiyatake I"/>
            <person name="Matsumoto R"/>
            <person name="Murakumo K"/>
            <person name="Nishida K"/>
            <person name="Terakita A"/>
            <person name="Kuratani S"/>
            <person name="Sato K"/>
            <person name="Hyodo S Kuraku.S."/>
        </authorList>
    </citation>
    <scope>NUCLEOTIDE SEQUENCE [LARGE SCALE GENOMIC DNA]</scope>
</reference>
<feature type="compositionally biased region" description="Low complexity" evidence="5">
    <location>
        <begin position="210"/>
        <end position="236"/>
    </location>
</feature>
<comment type="subcellular location">
    <subcellularLocation>
        <location evidence="1">Nucleus</location>
    </subcellularLocation>
</comment>
<dbReference type="SMART" id="SM00712">
    <property type="entry name" value="PUR"/>
    <property type="match status" value="3"/>
</dbReference>
<dbReference type="EMBL" id="BEZZ01000284">
    <property type="protein sequence ID" value="GCC30117.1"/>
    <property type="molecule type" value="Genomic_DNA"/>
</dbReference>
<dbReference type="FunFam" id="3.10.450.700:FF:000001">
    <property type="entry name" value="Purine-rich element binding protein A"/>
    <property type="match status" value="1"/>
</dbReference>
<sequence>MVMWACPRYLPAHAPRAAAGVCTLGSRERWRLVSGGPGGPSLMATTSDRERASGGTDADLHLLTAVSAVAVPPEEAVVAAAVEEEEEEGDVEASRPPKARDPSPAAGPPPPLLETQELASKRVDIQNKRFYLDVKQNAKGRFLKIAEVVGSAGRKSRLTVSMPVAAEMRDYLGDFIEHYAQLGLAGGGGGGGGGGLRRRRRQQEEDEEAAAVVQQQQQHVAPAQPEAQAQPQPQRVLKSESLVRENRKYYLDLKENQRGRFLRIRQTVSRGSPGWGYSAQGQSQAQGQTIALPAQGLIEFRDALARLIEDYGTAPTSAAAGVGGGGLTDEAGAPGPLELPEGISVPVDNKRFFFDPGSNRYGVFLRLSEVKPSYRHSITVPYKAWARFGDNFLRYAEEMRAIQERRRDRRAELSREVAAAAAADGVQEEEEED</sequence>
<keyword evidence="3" id="KW-0238">DNA-binding</keyword>
<name>A0A401SI85_CHIPU</name>
<dbReference type="Gene3D" id="3.30.2450.30">
    <property type="match status" value="1"/>
</dbReference>
<dbReference type="PANTHER" id="PTHR12611">
    <property type="entry name" value="PUR-TRANSCRIPTIONAL ACTIVATOR"/>
    <property type="match status" value="1"/>
</dbReference>
<dbReference type="OMA" id="WACPRYL"/>
<dbReference type="Proteomes" id="UP000287033">
    <property type="component" value="Unassembled WGS sequence"/>
</dbReference>
<feature type="region of interest" description="Disordered" evidence="5">
    <location>
        <begin position="34"/>
        <end position="54"/>
    </location>
</feature>
<feature type="compositionally biased region" description="Gly residues" evidence="5">
    <location>
        <begin position="186"/>
        <end position="195"/>
    </location>
</feature>